<name>A0A2P2LVR3_RHIMU</name>
<evidence type="ECO:0000313" key="1">
    <source>
        <dbReference type="EMBL" id="MBX22057.1"/>
    </source>
</evidence>
<protein>
    <submittedName>
        <fullName evidence="1">Uncharacterized protein</fullName>
    </submittedName>
</protein>
<proteinExistence type="predicted"/>
<accession>A0A2P2LVR3</accession>
<reference evidence="1" key="1">
    <citation type="submission" date="2018-02" db="EMBL/GenBank/DDBJ databases">
        <title>Rhizophora mucronata_Transcriptome.</title>
        <authorList>
            <person name="Meera S.P."/>
            <person name="Sreeshan A."/>
            <person name="Augustine A."/>
        </authorList>
    </citation>
    <scope>NUCLEOTIDE SEQUENCE</scope>
    <source>
        <tissue evidence="1">Leaf</tissue>
    </source>
</reference>
<sequence length="34" mass="3830">MFFSFHPNPRNQNFCNCLLPHSSGLGSSSCWASR</sequence>
<organism evidence="1">
    <name type="scientific">Rhizophora mucronata</name>
    <name type="common">Asiatic mangrove</name>
    <dbReference type="NCBI Taxonomy" id="61149"/>
    <lineage>
        <taxon>Eukaryota</taxon>
        <taxon>Viridiplantae</taxon>
        <taxon>Streptophyta</taxon>
        <taxon>Embryophyta</taxon>
        <taxon>Tracheophyta</taxon>
        <taxon>Spermatophyta</taxon>
        <taxon>Magnoliopsida</taxon>
        <taxon>eudicotyledons</taxon>
        <taxon>Gunneridae</taxon>
        <taxon>Pentapetalae</taxon>
        <taxon>rosids</taxon>
        <taxon>fabids</taxon>
        <taxon>Malpighiales</taxon>
        <taxon>Rhizophoraceae</taxon>
        <taxon>Rhizophora</taxon>
    </lineage>
</organism>
<dbReference type="EMBL" id="GGEC01041573">
    <property type="protein sequence ID" value="MBX22057.1"/>
    <property type="molecule type" value="Transcribed_RNA"/>
</dbReference>
<dbReference type="AlphaFoldDB" id="A0A2P2LVR3"/>